<evidence type="ECO:0000256" key="6">
    <source>
        <dbReference type="ARBA" id="ARBA00022679"/>
    </source>
</evidence>
<dbReference type="GO" id="GO:0003849">
    <property type="term" value="F:3-deoxy-7-phosphoheptulonate synthase activity"/>
    <property type="evidence" value="ECO:0007669"/>
    <property type="project" value="UniProtKB-EC"/>
</dbReference>
<dbReference type="GO" id="GO:0008652">
    <property type="term" value="P:amino acid biosynthetic process"/>
    <property type="evidence" value="ECO:0007669"/>
    <property type="project" value="UniProtKB-KW"/>
</dbReference>
<feature type="domain" description="DAHP synthetase I/KDSA" evidence="13">
    <location>
        <begin position="105"/>
        <end position="398"/>
    </location>
</feature>
<comment type="similarity">
    <text evidence="3">Belongs to the class-I DAHP synthase family.</text>
</comment>
<gene>
    <name evidence="14" type="ORF">IFM46972_07951</name>
</gene>
<dbReference type="AlphaFoldDB" id="A0A8H3PCI7"/>
<feature type="region of interest" description="Disordered" evidence="12">
    <location>
        <begin position="1"/>
        <end position="24"/>
    </location>
</feature>
<dbReference type="Gene3D" id="3.20.20.70">
    <property type="entry name" value="Aldolase class I"/>
    <property type="match status" value="1"/>
</dbReference>
<dbReference type="Proteomes" id="UP000465221">
    <property type="component" value="Unassembled WGS sequence"/>
</dbReference>
<comment type="function">
    <text evidence="1">Stereospecific condensation of phosphoenolpyruvate (PEP) and D-erythrose-4-phosphate (E4P) giving rise to 3-deoxy-D-arabino-heptulosonate-7-phosphate (DAHP).</text>
</comment>
<name>A0A8H3PCI7_9EURO</name>
<evidence type="ECO:0000313" key="15">
    <source>
        <dbReference type="Proteomes" id="UP000465221"/>
    </source>
</evidence>
<accession>A0A8H3PCI7</accession>
<evidence type="ECO:0000259" key="13">
    <source>
        <dbReference type="Pfam" id="PF00793"/>
    </source>
</evidence>
<dbReference type="NCBIfam" id="TIGR00034">
    <property type="entry name" value="aroFGH"/>
    <property type="match status" value="1"/>
</dbReference>
<keyword evidence="6" id="KW-0808">Transferase</keyword>
<dbReference type="SUPFAM" id="SSF51569">
    <property type="entry name" value="Aldolase"/>
    <property type="match status" value="1"/>
</dbReference>
<evidence type="ECO:0000256" key="7">
    <source>
        <dbReference type="ARBA" id="ARBA00023141"/>
    </source>
</evidence>
<keyword evidence="5" id="KW-0028">Amino-acid biosynthesis</keyword>
<reference evidence="14 15" key="1">
    <citation type="submission" date="2020-01" db="EMBL/GenBank/DDBJ databases">
        <title>Draft genome sequence of Aspergillus udagawae IFM 46972.</title>
        <authorList>
            <person name="Takahashi H."/>
            <person name="Yaguchi T."/>
        </authorList>
    </citation>
    <scope>NUCLEOTIDE SEQUENCE [LARGE SCALE GENOMIC DNA]</scope>
    <source>
        <strain evidence="14 15">IFM 46972</strain>
    </source>
</reference>
<feature type="compositionally biased region" description="Polar residues" evidence="12">
    <location>
        <begin position="11"/>
        <end position="22"/>
    </location>
</feature>
<dbReference type="PANTHER" id="PTHR21225:SF12">
    <property type="entry name" value="PHOSPHO-2-DEHYDRO-3-DEOXYHEPTONATE ALDOLASE, TYROSINE-INHIBITED"/>
    <property type="match status" value="1"/>
</dbReference>
<dbReference type="GO" id="GO:0009073">
    <property type="term" value="P:aromatic amino acid family biosynthetic process"/>
    <property type="evidence" value="ECO:0007669"/>
    <property type="project" value="UniProtKB-KW"/>
</dbReference>
<evidence type="ECO:0000256" key="10">
    <source>
        <dbReference type="ARBA" id="ARBA00032193"/>
    </source>
</evidence>
<protein>
    <recommendedName>
        <fullName evidence="4">3-deoxy-7-phosphoheptulonate synthase</fullName>
        <ecNumber evidence="4">2.5.1.54</ecNumber>
    </recommendedName>
    <alternativeName>
        <fullName evidence="10">3-deoxy-D-arabino-heptulosonate 7-phosphate synthase</fullName>
    </alternativeName>
    <alternativeName>
        <fullName evidence="9">DAHP synthase</fullName>
    </alternativeName>
    <alternativeName>
        <fullName evidence="8">Phospho-2-keto-3-deoxyheptonate aldolase</fullName>
    </alternativeName>
</protein>
<sequence>MAATSARPAMTHTQLRSPSTQGPIVLHASNPRQEPIQSHALTRWEIRRSWAQAMRQLNTVLRPPEDSSRVINHRPLICPRLLRTQIPTSSESAWTVDRGRREAAAIVTKQDDRLLVLVGPCSIHDPDAAVEFAQKIKPVADRLSPELCIIMRAYLEKPRTTVGWKGLLNDPDLDGSCNMEKGIHISRQLYADLTHLGVPIASELLDLTSPAYLSDFISVGAIGARTTESQPHRELASAMPFPVGFKNSTDGSVTQAINSLISAGTGHTFCGPTDNSTSRIISSSGNADCFLILRGGSSGPNYHLQDVQQAQRQLSQSQFPNGIMIDCSHGNSNKDFRRQPIVVDEVCNQVASGEHSVIGVMIESNLYGGKQNIPPEGRAGLQKGVSITDGCIGLEDTVGCLERLAAAVRRRRCNRV</sequence>
<comment type="catalytic activity">
    <reaction evidence="11">
        <text>D-erythrose 4-phosphate + phosphoenolpyruvate + H2O = 7-phospho-2-dehydro-3-deoxy-D-arabino-heptonate + phosphate</text>
        <dbReference type="Rhea" id="RHEA:14717"/>
        <dbReference type="ChEBI" id="CHEBI:15377"/>
        <dbReference type="ChEBI" id="CHEBI:16897"/>
        <dbReference type="ChEBI" id="CHEBI:43474"/>
        <dbReference type="ChEBI" id="CHEBI:58394"/>
        <dbReference type="ChEBI" id="CHEBI:58702"/>
        <dbReference type="EC" id="2.5.1.54"/>
    </reaction>
</comment>
<evidence type="ECO:0000256" key="12">
    <source>
        <dbReference type="SAM" id="MobiDB-lite"/>
    </source>
</evidence>
<evidence type="ECO:0000256" key="1">
    <source>
        <dbReference type="ARBA" id="ARBA00003726"/>
    </source>
</evidence>
<dbReference type="InterPro" id="IPR006218">
    <property type="entry name" value="DAHP1/KDSA"/>
</dbReference>
<dbReference type="InterPro" id="IPR006219">
    <property type="entry name" value="DAHP_synth_1"/>
</dbReference>
<dbReference type="Pfam" id="PF00793">
    <property type="entry name" value="DAHP_synth_1"/>
    <property type="match status" value="1"/>
</dbReference>
<evidence type="ECO:0000256" key="3">
    <source>
        <dbReference type="ARBA" id="ARBA00007985"/>
    </source>
</evidence>
<evidence type="ECO:0000256" key="11">
    <source>
        <dbReference type="ARBA" id="ARBA00047508"/>
    </source>
</evidence>
<comment type="pathway">
    <text evidence="2">Metabolic intermediate biosynthesis; chorismate biosynthesis; chorismate from D-erythrose 4-phosphate and phosphoenolpyruvate: step 1/7.</text>
</comment>
<evidence type="ECO:0000256" key="5">
    <source>
        <dbReference type="ARBA" id="ARBA00022605"/>
    </source>
</evidence>
<dbReference type="GO" id="GO:0005737">
    <property type="term" value="C:cytoplasm"/>
    <property type="evidence" value="ECO:0007669"/>
    <property type="project" value="TreeGrafter"/>
</dbReference>
<dbReference type="EMBL" id="BLKC01000064">
    <property type="protein sequence ID" value="GFF46069.1"/>
    <property type="molecule type" value="Genomic_DNA"/>
</dbReference>
<evidence type="ECO:0000256" key="2">
    <source>
        <dbReference type="ARBA" id="ARBA00004688"/>
    </source>
</evidence>
<evidence type="ECO:0000256" key="4">
    <source>
        <dbReference type="ARBA" id="ARBA00012694"/>
    </source>
</evidence>
<dbReference type="EC" id="2.5.1.54" evidence="4"/>
<evidence type="ECO:0000313" key="14">
    <source>
        <dbReference type="EMBL" id="GFF46069.1"/>
    </source>
</evidence>
<evidence type="ECO:0000256" key="9">
    <source>
        <dbReference type="ARBA" id="ARBA00031349"/>
    </source>
</evidence>
<dbReference type="NCBIfam" id="NF009395">
    <property type="entry name" value="PRK12755.1"/>
    <property type="match status" value="1"/>
</dbReference>
<proteinExistence type="inferred from homology"/>
<comment type="caution">
    <text evidence="14">The sequence shown here is derived from an EMBL/GenBank/DDBJ whole genome shotgun (WGS) entry which is preliminary data.</text>
</comment>
<dbReference type="PANTHER" id="PTHR21225">
    <property type="entry name" value="PHOSPHO-2-DEHYDRO-3-DEOXYHEPTONATE ALDOLASE DAHP SYNTHETASE"/>
    <property type="match status" value="1"/>
</dbReference>
<dbReference type="InterPro" id="IPR013785">
    <property type="entry name" value="Aldolase_TIM"/>
</dbReference>
<keyword evidence="7" id="KW-0057">Aromatic amino acid biosynthesis</keyword>
<organism evidence="14 15">
    <name type="scientific">Aspergillus udagawae</name>
    <dbReference type="NCBI Taxonomy" id="91492"/>
    <lineage>
        <taxon>Eukaryota</taxon>
        <taxon>Fungi</taxon>
        <taxon>Dikarya</taxon>
        <taxon>Ascomycota</taxon>
        <taxon>Pezizomycotina</taxon>
        <taxon>Eurotiomycetes</taxon>
        <taxon>Eurotiomycetidae</taxon>
        <taxon>Eurotiales</taxon>
        <taxon>Aspergillaceae</taxon>
        <taxon>Aspergillus</taxon>
        <taxon>Aspergillus subgen. Fumigati</taxon>
    </lineage>
</organism>
<dbReference type="FunFam" id="3.20.20.70:FF:000005">
    <property type="entry name" value="Phospho-2-dehydro-3-deoxyheptonate aldolase"/>
    <property type="match status" value="1"/>
</dbReference>
<evidence type="ECO:0000256" key="8">
    <source>
        <dbReference type="ARBA" id="ARBA00031111"/>
    </source>
</evidence>